<evidence type="ECO:0000313" key="10">
    <source>
        <dbReference type="Proteomes" id="UP000021053"/>
    </source>
</evidence>
<dbReference type="HOGENOM" id="CLU_1358101_0_0_11"/>
<comment type="subcellular location">
    <subcellularLocation>
        <location evidence="1">Membrane</location>
        <topology evidence="1">Multi-pass membrane protein</topology>
    </subcellularLocation>
</comment>
<dbReference type="InterPro" id="IPR050925">
    <property type="entry name" value="Rhomboid_protease_S54"/>
</dbReference>
<evidence type="ECO:0000313" key="9">
    <source>
        <dbReference type="EMBL" id="EXG79830.1"/>
    </source>
</evidence>
<comment type="caution">
    <text evidence="9">The sequence shown here is derived from an EMBL/GenBank/DDBJ whole genome shotgun (WGS) entry which is preliminary data.</text>
</comment>
<sequence length="182" mass="19057">MKTWLTWVVLAVTAVTTALGYAVPAFSDALARDPAFFDGQYWRLVTPILVNPEGWGQIITNGIGLVVFGSIAERVFGRRAWLALYLTGGVVGEIYSYALEYYSAGSSVAVAGLLGGWAAWLLSGAAKLPLPARVGAGVVPVLGAFLAATGDNHGAPLLAGTVLGGVLAWRYPLPPAQSLREQ</sequence>
<accession>A0A010YHT4</accession>
<dbReference type="OrthoDB" id="3390953at2"/>
<dbReference type="Gene3D" id="1.20.1540.10">
    <property type="entry name" value="Rhomboid-like"/>
    <property type="match status" value="1"/>
</dbReference>
<feature type="transmembrane region" description="Helical" evidence="7">
    <location>
        <begin position="104"/>
        <end position="123"/>
    </location>
</feature>
<evidence type="ECO:0000256" key="2">
    <source>
        <dbReference type="ARBA" id="ARBA00009045"/>
    </source>
</evidence>
<comment type="similarity">
    <text evidence="2">Belongs to the peptidase S54 family.</text>
</comment>
<evidence type="ECO:0000256" key="6">
    <source>
        <dbReference type="ARBA" id="ARBA00023136"/>
    </source>
</evidence>
<keyword evidence="4" id="KW-0378">Hydrolase</keyword>
<evidence type="ECO:0000256" key="7">
    <source>
        <dbReference type="SAM" id="Phobius"/>
    </source>
</evidence>
<keyword evidence="3 7" id="KW-0812">Transmembrane</keyword>
<organism evidence="9 10">
    <name type="scientific">Cryptosporangium arvum DSM 44712</name>
    <dbReference type="NCBI Taxonomy" id="927661"/>
    <lineage>
        <taxon>Bacteria</taxon>
        <taxon>Bacillati</taxon>
        <taxon>Actinomycetota</taxon>
        <taxon>Actinomycetes</taxon>
        <taxon>Cryptosporangiales</taxon>
        <taxon>Cryptosporangiaceae</taxon>
        <taxon>Cryptosporangium</taxon>
    </lineage>
</organism>
<dbReference type="Proteomes" id="UP000021053">
    <property type="component" value="Unassembled WGS sequence"/>
</dbReference>
<feature type="transmembrane region" description="Helical" evidence="7">
    <location>
        <begin position="154"/>
        <end position="173"/>
    </location>
</feature>
<dbReference type="SUPFAM" id="SSF144091">
    <property type="entry name" value="Rhomboid-like"/>
    <property type="match status" value="1"/>
</dbReference>
<protein>
    <submittedName>
        <fullName evidence="9">Putative membrane protein</fullName>
    </submittedName>
</protein>
<dbReference type="AlphaFoldDB" id="A0A010YHT4"/>
<dbReference type="GO" id="GO:0016020">
    <property type="term" value="C:membrane"/>
    <property type="evidence" value="ECO:0007669"/>
    <property type="project" value="UniProtKB-SubCell"/>
</dbReference>
<feature type="transmembrane region" description="Helical" evidence="7">
    <location>
        <begin position="54"/>
        <end position="72"/>
    </location>
</feature>
<dbReference type="InterPro" id="IPR035952">
    <property type="entry name" value="Rhomboid-like_sf"/>
</dbReference>
<name>A0A010YHT4_9ACTN</name>
<dbReference type="GO" id="GO:0004252">
    <property type="term" value="F:serine-type endopeptidase activity"/>
    <property type="evidence" value="ECO:0007669"/>
    <property type="project" value="InterPro"/>
</dbReference>
<dbReference type="RefSeq" id="WP_051569723.1">
    <property type="nucleotide sequence ID" value="NZ_KK073874.1"/>
</dbReference>
<gene>
    <name evidence="9" type="ORF">CryarDRAFT_0876</name>
</gene>
<dbReference type="PANTHER" id="PTHR43731:SF14">
    <property type="entry name" value="PRESENILIN-ASSOCIATED RHOMBOID-LIKE PROTEIN, MITOCHONDRIAL"/>
    <property type="match status" value="1"/>
</dbReference>
<dbReference type="InterPro" id="IPR022764">
    <property type="entry name" value="Peptidase_S54_rhomboid_dom"/>
</dbReference>
<keyword evidence="6 7" id="KW-0472">Membrane</keyword>
<keyword evidence="5 7" id="KW-1133">Transmembrane helix</keyword>
<dbReference type="PANTHER" id="PTHR43731">
    <property type="entry name" value="RHOMBOID PROTEASE"/>
    <property type="match status" value="1"/>
</dbReference>
<proteinExistence type="inferred from homology"/>
<evidence type="ECO:0000256" key="5">
    <source>
        <dbReference type="ARBA" id="ARBA00022989"/>
    </source>
</evidence>
<dbReference type="EMBL" id="JFBT01000001">
    <property type="protein sequence ID" value="EXG79830.1"/>
    <property type="molecule type" value="Genomic_DNA"/>
</dbReference>
<feature type="transmembrane region" description="Helical" evidence="7">
    <location>
        <begin position="130"/>
        <end position="148"/>
    </location>
</feature>
<evidence type="ECO:0000256" key="4">
    <source>
        <dbReference type="ARBA" id="ARBA00022801"/>
    </source>
</evidence>
<feature type="domain" description="Peptidase S54 rhomboid" evidence="8">
    <location>
        <begin position="39"/>
        <end position="133"/>
    </location>
</feature>
<dbReference type="Pfam" id="PF01694">
    <property type="entry name" value="Rhomboid"/>
    <property type="match status" value="1"/>
</dbReference>
<evidence type="ECO:0000256" key="3">
    <source>
        <dbReference type="ARBA" id="ARBA00022692"/>
    </source>
</evidence>
<evidence type="ECO:0000259" key="8">
    <source>
        <dbReference type="Pfam" id="PF01694"/>
    </source>
</evidence>
<evidence type="ECO:0000256" key="1">
    <source>
        <dbReference type="ARBA" id="ARBA00004141"/>
    </source>
</evidence>
<keyword evidence="10" id="KW-1185">Reference proteome</keyword>
<reference evidence="9 10" key="1">
    <citation type="submission" date="2013-07" db="EMBL/GenBank/DDBJ databases">
        <authorList>
            <consortium name="DOE Joint Genome Institute"/>
            <person name="Eisen J."/>
            <person name="Huntemann M."/>
            <person name="Han J."/>
            <person name="Chen A."/>
            <person name="Kyrpides N."/>
            <person name="Mavromatis K."/>
            <person name="Markowitz V."/>
            <person name="Palaniappan K."/>
            <person name="Ivanova N."/>
            <person name="Schaumberg A."/>
            <person name="Pati A."/>
            <person name="Liolios K."/>
            <person name="Nordberg H.P."/>
            <person name="Cantor M.N."/>
            <person name="Hua S.X."/>
            <person name="Woyke T."/>
        </authorList>
    </citation>
    <scope>NUCLEOTIDE SEQUENCE [LARGE SCALE GENOMIC DNA]</scope>
    <source>
        <strain evidence="9 10">DSM 44712</strain>
    </source>
</reference>